<dbReference type="GO" id="GO:0006869">
    <property type="term" value="P:lipid transport"/>
    <property type="evidence" value="ECO:0007669"/>
    <property type="project" value="UniProtKB-KW"/>
</dbReference>
<evidence type="ECO:0000313" key="7">
    <source>
        <dbReference type="Proteomes" id="UP001283361"/>
    </source>
</evidence>
<sequence length="327" mass="36600">MSDTMEGPLSKWTNVMKGWQYRWFVLDESSGILSYYTSKDKMVKGSRRGCVRLKGAIIGIDDEDDSTFTITVDHKTFHFQARDEEERERWIEALENAICNQCGQRMADGEGPSTLDDFEKKLMETDAYLQLLINQNMALERKIDDCPNEEEREKYSVIKVTADAMIEAIKHSIVQLQISKESLRAPVLNGTIHDPPLLTDAANFSHYSTTRAGQRRRATFQSESAVSNRESDCNDAKVVPSQSSEDISQTTLVERPTLSTQASVSLPNLSCSVLKLWRADLLCIGTFSSLQMASALTSTARIIQRCPLPTGVDIRALPPPGRVLNDT</sequence>
<dbReference type="GO" id="GO:0005829">
    <property type="term" value="C:cytosol"/>
    <property type="evidence" value="ECO:0007669"/>
    <property type="project" value="TreeGrafter"/>
</dbReference>
<proteinExistence type="predicted"/>
<dbReference type="PANTHER" id="PTHR10972">
    <property type="entry name" value="OXYSTEROL-BINDING PROTEIN-RELATED"/>
    <property type="match status" value="1"/>
</dbReference>
<dbReference type="InterPro" id="IPR001849">
    <property type="entry name" value="PH_domain"/>
</dbReference>
<accession>A0AAE1CYU3</accession>
<dbReference type="SMART" id="SM00233">
    <property type="entry name" value="PH"/>
    <property type="match status" value="1"/>
</dbReference>
<evidence type="ECO:0000259" key="5">
    <source>
        <dbReference type="PROSITE" id="PS50003"/>
    </source>
</evidence>
<gene>
    <name evidence="6" type="ORF">RRG08_003579</name>
</gene>
<dbReference type="EMBL" id="JAWDGP010006167">
    <property type="protein sequence ID" value="KAK3746140.1"/>
    <property type="molecule type" value="Genomic_DNA"/>
</dbReference>
<reference evidence="6" key="1">
    <citation type="journal article" date="2023" name="G3 (Bethesda)">
        <title>A reference genome for the long-term kleptoplast-retaining sea slug Elysia crispata morphotype clarki.</title>
        <authorList>
            <person name="Eastman K.E."/>
            <person name="Pendleton A.L."/>
            <person name="Shaikh M.A."/>
            <person name="Suttiyut T."/>
            <person name="Ogas R."/>
            <person name="Tomko P."/>
            <person name="Gavelis G."/>
            <person name="Widhalm J.R."/>
            <person name="Wisecaver J.H."/>
        </authorList>
    </citation>
    <scope>NUCLEOTIDE SEQUENCE</scope>
    <source>
        <strain evidence="6">ECLA1</strain>
    </source>
</reference>
<dbReference type="PANTHER" id="PTHR10972:SF200">
    <property type="entry name" value="OXYSTEROL-BINDING PROTEIN-RELATED PROTEIN 9"/>
    <property type="match status" value="1"/>
</dbReference>
<protein>
    <recommendedName>
        <fullName evidence="5">PH domain-containing protein</fullName>
    </recommendedName>
</protein>
<evidence type="ECO:0000313" key="6">
    <source>
        <dbReference type="EMBL" id="KAK3746140.1"/>
    </source>
</evidence>
<keyword evidence="1" id="KW-0813">Transport</keyword>
<feature type="domain" description="PH" evidence="5">
    <location>
        <begin position="2"/>
        <end position="99"/>
    </location>
</feature>
<dbReference type="Proteomes" id="UP001283361">
    <property type="component" value="Unassembled WGS sequence"/>
</dbReference>
<dbReference type="SUPFAM" id="SSF50729">
    <property type="entry name" value="PH domain-like"/>
    <property type="match status" value="1"/>
</dbReference>
<keyword evidence="2" id="KW-0445">Lipid transport</keyword>
<dbReference type="PROSITE" id="PS50003">
    <property type="entry name" value="PH_DOMAIN"/>
    <property type="match status" value="1"/>
</dbReference>
<comment type="caution">
    <text evidence="6">The sequence shown here is derived from an EMBL/GenBank/DDBJ whole genome shotgun (WGS) entry which is preliminary data.</text>
</comment>
<evidence type="ECO:0000256" key="4">
    <source>
        <dbReference type="SAM" id="MobiDB-lite"/>
    </source>
</evidence>
<dbReference type="GO" id="GO:0005794">
    <property type="term" value="C:Golgi apparatus"/>
    <property type="evidence" value="ECO:0007669"/>
    <property type="project" value="TreeGrafter"/>
</dbReference>
<dbReference type="CDD" id="cd13290">
    <property type="entry name" value="PH_ORP9"/>
    <property type="match status" value="1"/>
</dbReference>
<name>A0AAE1CYU3_9GAST</name>
<dbReference type="AlphaFoldDB" id="A0AAE1CYU3"/>
<evidence type="ECO:0000256" key="3">
    <source>
        <dbReference type="ARBA" id="ARBA00023121"/>
    </source>
</evidence>
<dbReference type="FunFam" id="2.30.29.30:FF:000089">
    <property type="entry name" value="Oxysterol-binding protein"/>
    <property type="match status" value="1"/>
</dbReference>
<evidence type="ECO:0000256" key="1">
    <source>
        <dbReference type="ARBA" id="ARBA00022448"/>
    </source>
</evidence>
<dbReference type="GO" id="GO:0032934">
    <property type="term" value="F:sterol binding"/>
    <property type="evidence" value="ECO:0007669"/>
    <property type="project" value="TreeGrafter"/>
</dbReference>
<dbReference type="GO" id="GO:0016020">
    <property type="term" value="C:membrane"/>
    <property type="evidence" value="ECO:0007669"/>
    <property type="project" value="TreeGrafter"/>
</dbReference>
<keyword evidence="7" id="KW-1185">Reference proteome</keyword>
<dbReference type="InterPro" id="IPR000648">
    <property type="entry name" value="Oxysterol-bd"/>
</dbReference>
<evidence type="ECO:0000256" key="2">
    <source>
        <dbReference type="ARBA" id="ARBA00023055"/>
    </source>
</evidence>
<dbReference type="InterPro" id="IPR011993">
    <property type="entry name" value="PH-like_dom_sf"/>
</dbReference>
<keyword evidence="3" id="KW-0446">Lipid-binding</keyword>
<dbReference type="Pfam" id="PF00169">
    <property type="entry name" value="PH"/>
    <property type="match status" value="1"/>
</dbReference>
<feature type="region of interest" description="Disordered" evidence="4">
    <location>
        <begin position="222"/>
        <end position="248"/>
    </location>
</feature>
<organism evidence="6 7">
    <name type="scientific">Elysia crispata</name>
    <name type="common">lettuce slug</name>
    <dbReference type="NCBI Taxonomy" id="231223"/>
    <lineage>
        <taxon>Eukaryota</taxon>
        <taxon>Metazoa</taxon>
        <taxon>Spiralia</taxon>
        <taxon>Lophotrochozoa</taxon>
        <taxon>Mollusca</taxon>
        <taxon>Gastropoda</taxon>
        <taxon>Heterobranchia</taxon>
        <taxon>Euthyneura</taxon>
        <taxon>Panpulmonata</taxon>
        <taxon>Sacoglossa</taxon>
        <taxon>Placobranchoidea</taxon>
        <taxon>Plakobranchidae</taxon>
        <taxon>Elysia</taxon>
    </lineage>
</organism>
<dbReference type="Gene3D" id="2.30.29.30">
    <property type="entry name" value="Pleckstrin-homology domain (PH domain)/Phosphotyrosine-binding domain (PTB)"/>
    <property type="match status" value="1"/>
</dbReference>